<dbReference type="AlphaFoldDB" id="A0A419SY70"/>
<accession>A0A419SY70</accession>
<dbReference type="InterPro" id="IPR013783">
    <property type="entry name" value="Ig-like_fold"/>
</dbReference>
<gene>
    <name evidence="4" type="ORF">BET01_05990</name>
</gene>
<evidence type="ECO:0000259" key="3">
    <source>
        <dbReference type="Pfam" id="PF18310"/>
    </source>
</evidence>
<dbReference type="RefSeq" id="WP_120197668.1">
    <property type="nucleotide sequence ID" value="NZ_MCIA01000031.1"/>
</dbReference>
<organism evidence="4 5">
    <name type="scientific">Lacrimispora algidixylanolytica</name>
    <dbReference type="NCBI Taxonomy" id="94868"/>
    <lineage>
        <taxon>Bacteria</taxon>
        <taxon>Bacillati</taxon>
        <taxon>Bacillota</taxon>
        <taxon>Clostridia</taxon>
        <taxon>Lachnospirales</taxon>
        <taxon>Lachnospiraceae</taxon>
        <taxon>Lacrimispora</taxon>
    </lineage>
</organism>
<dbReference type="Proteomes" id="UP000284277">
    <property type="component" value="Unassembled WGS sequence"/>
</dbReference>
<dbReference type="Gene3D" id="2.60.40.3950">
    <property type="match status" value="1"/>
</dbReference>
<evidence type="ECO:0000313" key="5">
    <source>
        <dbReference type="Proteomes" id="UP000284277"/>
    </source>
</evidence>
<evidence type="ECO:0000259" key="1">
    <source>
        <dbReference type="Pfam" id="PF13204"/>
    </source>
</evidence>
<dbReference type="Gene3D" id="2.60.40.10">
    <property type="entry name" value="Immunoglobulins"/>
    <property type="match status" value="1"/>
</dbReference>
<feature type="domain" description="Apiosidase-like catalytic" evidence="1">
    <location>
        <begin position="106"/>
        <end position="387"/>
    </location>
</feature>
<dbReference type="OrthoDB" id="127163at2"/>
<sequence length="524" mass="61726">MLDVIYKRQVAKWDVFEVELKGKTEGNPFTDYNIKGCFKGEHEHIYADGFYDGDGVYKVRFMPSYEGEYTFLISESFLKDGTDDIKGEFVVSEARKSNHGPVRVVNKYHFSYEDGTKYYSIGTTCYVWELQSDELIAQTLESLSVAGFNKIRFCVFPKHYDYNLGEPRSYPYEGTPIDSSVLTSDNFNDYTASLGNLKKGNDWDFTRFNPQHFTHIETCIYELGKRGIEADLIVMHPYDRWGFSQMTKEQDDLYWNYVIARFAAFHNVWWSLANEYDLLPEKSIDDWERYASIICEKDPYHHLRSIHNCFAFYDHTRSWITHCSIQRQELYKTSELVNEWRTQFGKPVVLDEIAYEGNIQHGWGNISGEEMLRRFWEAALRGGYPGHSECFMSDDNILWWSHGGKLKGESWKRFQFLHDIMLETPGYGLMPYEKCGWDEICGVPEEQKDEPIKDYYLFYYSFMRPSFRTLYFDDKNEYEVEVIDSWNMTIEPRGPFKGKFNITLPGRAFMAIRVKRAGLSQNSR</sequence>
<dbReference type="EMBL" id="MCIA01000031">
    <property type="protein sequence ID" value="RKD30146.1"/>
    <property type="molecule type" value="Genomic_DNA"/>
</dbReference>
<keyword evidence="5" id="KW-1185">Reference proteome</keyword>
<comment type="caution">
    <text evidence="4">The sequence shown here is derived from an EMBL/GenBank/DDBJ whole genome shotgun (WGS) entry which is preliminary data.</text>
</comment>
<dbReference type="InterPro" id="IPR041239">
    <property type="entry name" value="DUF5605"/>
</dbReference>
<reference evidence="4 5" key="1">
    <citation type="submission" date="2016-08" db="EMBL/GenBank/DDBJ databases">
        <title>A new outlook on sporulation: Clostridium algidixylanolyticum.</title>
        <authorList>
            <person name="Poppleton D.I."/>
            <person name="Gribaldo S."/>
        </authorList>
    </citation>
    <scope>NUCLEOTIDE SEQUENCE [LARGE SCALE GENOMIC DNA]</scope>
    <source>
        <strain evidence="4 5">SPL73</strain>
    </source>
</reference>
<dbReference type="Pfam" id="PF18310">
    <property type="entry name" value="DUF5605"/>
    <property type="match status" value="1"/>
</dbReference>
<dbReference type="PANTHER" id="PTHR37836:SF2">
    <property type="entry name" value="DUF4038 DOMAIN-CONTAINING PROTEIN"/>
    <property type="match status" value="1"/>
</dbReference>
<dbReference type="Pfam" id="PF13204">
    <property type="entry name" value="Apiosidase"/>
    <property type="match status" value="1"/>
</dbReference>
<evidence type="ECO:0000259" key="2">
    <source>
        <dbReference type="Pfam" id="PF16586"/>
    </source>
</evidence>
<dbReference type="Gene3D" id="3.20.20.80">
    <property type="entry name" value="Glycosidases"/>
    <property type="match status" value="1"/>
</dbReference>
<dbReference type="Pfam" id="PF16586">
    <property type="entry name" value="DUF5060"/>
    <property type="match status" value="1"/>
</dbReference>
<protein>
    <submittedName>
        <fullName evidence="4">DUF5060 domain-containing protein</fullName>
    </submittedName>
</protein>
<feature type="domain" description="DUF5060" evidence="2">
    <location>
        <begin position="9"/>
        <end position="74"/>
    </location>
</feature>
<dbReference type="InterPro" id="IPR025277">
    <property type="entry name" value="Apiosidase-like_cat_dom"/>
</dbReference>
<proteinExistence type="predicted"/>
<name>A0A419SY70_9FIRM</name>
<dbReference type="SUPFAM" id="SSF51445">
    <property type="entry name" value="(Trans)glycosidases"/>
    <property type="match status" value="1"/>
</dbReference>
<dbReference type="InterPro" id="IPR032260">
    <property type="entry name" value="DUF5060"/>
</dbReference>
<dbReference type="PANTHER" id="PTHR37836">
    <property type="entry name" value="LMO1036 PROTEIN"/>
    <property type="match status" value="1"/>
</dbReference>
<evidence type="ECO:0000313" key="4">
    <source>
        <dbReference type="EMBL" id="RKD30146.1"/>
    </source>
</evidence>
<dbReference type="InterPro" id="IPR017853">
    <property type="entry name" value="GH"/>
</dbReference>
<feature type="domain" description="DUF5605" evidence="3">
    <location>
        <begin position="437"/>
        <end position="515"/>
    </location>
</feature>